<name>A0A1X1DNK9_9GAMM</name>
<evidence type="ECO:0000313" key="3">
    <source>
        <dbReference type="Proteomes" id="UP000238365"/>
    </source>
</evidence>
<dbReference type="InterPro" id="IPR043732">
    <property type="entry name" value="DUF5675"/>
</dbReference>
<gene>
    <name evidence="2" type="ORF">C2E15_17420</name>
</gene>
<dbReference type="OrthoDB" id="8719825at2"/>
<dbReference type="EMBL" id="CP026377">
    <property type="protein sequence ID" value="AUX94676.1"/>
    <property type="molecule type" value="Genomic_DNA"/>
</dbReference>
<reference evidence="2 3" key="1">
    <citation type="submission" date="2018-01" db="EMBL/GenBank/DDBJ databases">
        <title>Complete and assembled Genome of Pantoea gaviniae DSM22758T.</title>
        <authorList>
            <person name="Stevens M.J.A."/>
            <person name="Zurfluh K."/>
            <person name="Stephan R."/>
        </authorList>
    </citation>
    <scope>NUCLEOTIDE SEQUENCE [LARGE SCALE GENOMIC DNA]</scope>
    <source>
        <strain evidence="2 3">DSM 22758</strain>
    </source>
</reference>
<dbReference type="Pfam" id="PF18925">
    <property type="entry name" value="DUF5675"/>
    <property type="match status" value="1"/>
</dbReference>
<accession>A0A1X1DNK9</accession>
<dbReference type="Proteomes" id="UP000238365">
    <property type="component" value="Chromosome"/>
</dbReference>
<sequence length="150" mass="17086">MAYTIFIQRKWQTALSTISEFTLPGTDIKGYFLECPGPDTITPDLKKRIPEGHYSLTWHKSNKFSQHSPLPQLYNAQVPISRWILIHPGNDYNDTIGCLLPGKVKLVDRVGASKDLYDRMKSFMRTEGIDKFSVIITSHYVDGHNKSGDK</sequence>
<evidence type="ECO:0000259" key="1">
    <source>
        <dbReference type="Pfam" id="PF18925"/>
    </source>
</evidence>
<proteinExistence type="predicted"/>
<feature type="domain" description="DUF5675" evidence="1">
    <location>
        <begin position="7"/>
        <end position="124"/>
    </location>
</feature>
<evidence type="ECO:0000313" key="2">
    <source>
        <dbReference type="EMBL" id="AUX94676.1"/>
    </source>
</evidence>
<organism evidence="2 3">
    <name type="scientific">Mixta gaviniae</name>
    <dbReference type="NCBI Taxonomy" id="665914"/>
    <lineage>
        <taxon>Bacteria</taxon>
        <taxon>Pseudomonadati</taxon>
        <taxon>Pseudomonadota</taxon>
        <taxon>Gammaproteobacteria</taxon>
        <taxon>Enterobacterales</taxon>
        <taxon>Erwiniaceae</taxon>
        <taxon>Mixta</taxon>
    </lineage>
</organism>
<protein>
    <recommendedName>
        <fullName evidence="1">DUF5675 domain-containing protein</fullName>
    </recommendedName>
</protein>
<dbReference type="AlphaFoldDB" id="A0A1X1DNK9"/>
<dbReference type="RefSeq" id="WP_104958488.1">
    <property type="nucleotide sequence ID" value="NZ_CP026377.1"/>
</dbReference>
<dbReference type="KEGG" id="pgz:C2E15_17420"/>
<keyword evidence="3" id="KW-1185">Reference proteome</keyword>